<evidence type="ECO:0000256" key="3">
    <source>
        <dbReference type="SAM" id="MobiDB-lite"/>
    </source>
</evidence>
<evidence type="ECO:0000256" key="4">
    <source>
        <dbReference type="SAM" id="SignalP"/>
    </source>
</evidence>
<feature type="signal peptide" evidence="4">
    <location>
        <begin position="1"/>
        <end position="16"/>
    </location>
</feature>
<name>A0A815H7W1_ADIRI</name>
<sequence>MQRLILFTLLILFTNAYPVEYSVSDSNLRQAKSIELMNWQLTDRLYPQLHSEQNHRHRTVDLRAKSYEYPPELRPVEGPINIEQLLAMLAARNVKRYPYSRHNDPAVMSYFAINDEFSGLFKIINVMNETTDDNKIELVPPPITNLVEDSIASRTKEITKRPKRERSPPVQIQLPAPKVKKAKEVAPKLPDKTKWSLEEQKQFFGALRIYGKNFEALGQFFNTRRRNVNPEAQKRTFGQIRCFYYRSFRTVSKLCTFTEEEKANVDSLELRSVLAYLCLKPKVKYFDKKPTITVLHQLIRNGSAFLRVKGQREHVSIIGKALKPPKTANALGSTKQTDRTLSKHVKILLSPVSSNAYLRVALSCRYPHVEVLLSRSATLHELIDKLTQYWHLPNHAQCLFKDELSSEQLVLYPHGSYLTLMESTVTNNESARSRSDSEQSTEPLTDTSSGGIRKRNNVSETDGSNDSATISPPAVANKTNLARTAMLSAAKRAVCNTNNYDSSGFTLVDGAEDEADTSAGLFKQRLETIDFTDEGASEDETEPDSNTTASQTAPAPYTSTNNPTTGLSDLIQGITRSNSLFSNITIGELQKLLQRPKELRLLYDFPLLSRANTTDAPNAFLHYVIQIANQCLTSLAERQVQTEMKTAKKINTKKQQTVRSKCYCSCCAHHQLSNKDQRRSSTKMTSSPNTDLCSLLQIPQATPTQESSNEDILTVQTSFNKNLNLTSDGELHKQTPMSKIDEQSDIFDSLPWPTDVTATITSLEQSQIPASAQPSITKSSNGISTTTELPPLLTLLLPMMNGPEAVSTAPAVLLPPTPPPSKSSAIIFSSNNGVIDDPLIQSLAAEQAASANKYDVLSYRYKRVRRPLRYGDQSTRPSNTQLLLDANINAQQTASVANQRLTFNNLNISTTSNNPFRSDCENPNDLLNDNSNLSSVSLSTTIVNAALQSNTSRLRLDWPDNMSDLSFGSFPDLLESNLSSGELTNFEQSTSTEQNKCASENTMSDALFAINNTTNLLLQN</sequence>
<feature type="compositionally biased region" description="Polar residues" evidence="3">
    <location>
        <begin position="458"/>
        <end position="470"/>
    </location>
</feature>
<dbReference type="InterPro" id="IPR055315">
    <property type="entry name" value="Cramped-like"/>
</dbReference>
<proteinExistence type="predicted"/>
<dbReference type="GO" id="GO:0007389">
    <property type="term" value="P:pattern specification process"/>
    <property type="evidence" value="ECO:0007669"/>
    <property type="project" value="TreeGrafter"/>
</dbReference>
<evidence type="ECO:0000313" key="5">
    <source>
        <dbReference type="EMBL" id="CAF1348451.1"/>
    </source>
</evidence>
<feature type="compositionally biased region" description="Acidic residues" evidence="3">
    <location>
        <begin position="533"/>
        <end position="543"/>
    </location>
</feature>
<accession>A0A815H7W1</accession>
<dbReference type="EMBL" id="CAJNOR010002850">
    <property type="protein sequence ID" value="CAF1348451.1"/>
    <property type="molecule type" value="Genomic_DNA"/>
</dbReference>
<dbReference type="SUPFAM" id="SSF46689">
    <property type="entry name" value="Homeodomain-like"/>
    <property type="match status" value="1"/>
</dbReference>
<dbReference type="GO" id="GO:0003682">
    <property type="term" value="F:chromatin binding"/>
    <property type="evidence" value="ECO:0007669"/>
    <property type="project" value="InterPro"/>
</dbReference>
<feature type="compositionally biased region" description="Polar residues" evidence="3">
    <location>
        <begin position="438"/>
        <end position="450"/>
    </location>
</feature>
<reference evidence="5" key="1">
    <citation type="submission" date="2021-02" db="EMBL/GenBank/DDBJ databases">
        <authorList>
            <person name="Nowell W R."/>
        </authorList>
    </citation>
    <scope>NUCLEOTIDE SEQUENCE</scope>
</reference>
<evidence type="ECO:0000256" key="1">
    <source>
        <dbReference type="ARBA" id="ARBA00023125"/>
    </source>
</evidence>
<dbReference type="PANTHER" id="PTHR21677:SF1">
    <property type="entry name" value="PROTEIN CRAMPED-LIKE"/>
    <property type="match status" value="1"/>
</dbReference>
<dbReference type="GO" id="GO:0003677">
    <property type="term" value="F:DNA binding"/>
    <property type="evidence" value="ECO:0007669"/>
    <property type="project" value="UniProtKB-KW"/>
</dbReference>
<keyword evidence="2" id="KW-0539">Nucleus</keyword>
<keyword evidence="1" id="KW-0238">DNA-binding</keyword>
<organism evidence="5 6">
    <name type="scientific">Adineta ricciae</name>
    <name type="common">Rotifer</name>
    <dbReference type="NCBI Taxonomy" id="249248"/>
    <lineage>
        <taxon>Eukaryota</taxon>
        <taxon>Metazoa</taxon>
        <taxon>Spiralia</taxon>
        <taxon>Gnathifera</taxon>
        <taxon>Rotifera</taxon>
        <taxon>Eurotatoria</taxon>
        <taxon>Bdelloidea</taxon>
        <taxon>Adinetida</taxon>
        <taxon>Adinetidae</taxon>
        <taxon>Adineta</taxon>
    </lineage>
</organism>
<comment type="caution">
    <text evidence="5">The sequence shown here is derived from an EMBL/GenBank/DDBJ whole genome shotgun (WGS) entry which is preliminary data.</text>
</comment>
<dbReference type="Gene3D" id="1.10.10.60">
    <property type="entry name" value="Homeodomain-like"/>
    <property type="match status" value="1"/>
</dbReference>
<feature type="compositionally biased region" description="Polar residues" evidence="3">
    <location>
        <begin position="544"/>
        <end position="564"/>
    </location>
</feature>
<keyword evidence="4" id="KW-0732">Signal</keyword>
<dbReference type="GO" id="GO:0005634">
    <property type="term" value="C:nucleus"/>
    <property type="evidence" value="ECO:0007669"/>
    <property type="project" value="TreeGrafter"/>
</dbReference>
<dbReference type="AlphaFoldDB" id="A0A815H7W1"/>
<keyword evidence="6" id="KW-1185">Reference proteome</keyword>
<evidence type="ECO:0000313" key="6">
    <source>
        <dbReference type="Proteomes" id="UP000663828"/>
    </source>
</evidence>
<evidence type="ECO:0000256" key="2">
    <source>
        <dbReference type="ARBA" id="ARBA00023242"/>
    </source>
</evidence>
<protein>
    <submittedName>
        <fullName evidence="5">Uncharacterized protein</fullName>
    </submittedName>
</protein>
<dbReference type="InterPro" id="IPR009057">
    <property type="entry name" value="Homeodomain-like_sf"/>
</dbReference>
<dbReference type="Proteomes" id="UP000663828">
    <property type="component" value="Unassembled WGS sequence"/>
</dbReference>
<feature type="region of interest" description="Disordered" evidence="3">
    <location>
        <begin position="425"/>
        <end position="475"/>
    </location>
</feature>
<gene>
    <name evidence="5" type="ORF">XAT740_LOCUS31351</name>
</gene>
<feature type="region of interest" description="Disordered" evidence="3">
    <location>
        <begin position="533"/>
        <end position="564"/>
    </location>
</feature>
<dbReference type="PANTHER" id="PTHR21677">
    <property type="entry name" value="CRAMPED PROTEIN"/>
    <property type="match status" value="1"/>
</dbReference>
<feature type="chain" id="PRO_5032389656" evidence="4">
    <location>
        <begin position="17"/>
        <end position="1020"/>
    </location>
</feature>